<dbReference type="Gene3D" id="2.70.150.10">
    <property type="entry name" value="Calcium-transporting ATPase, cytoplasmic transduction domain A"/>
    <property type="match status" value="1"/>
</dbReference>
<evidence type="ECO:0000256" key="4">
    <source>
        <dbReference type="ARBA" id="ARBA00022692"/>
    </source>
</evidence>
<dbReference type="SUPFAM" id="SSF81660">
    <property type="entry name" value="Metal cation-transporting ATPase, ATP-binding domain N"/>
    <property type="match status" value="1"/>
</dbReference>
<protein>
    <submittedName>
        <fullName evidence="12">Cation-transporting P-type ATPase</fullName>
    </submittedName>
</protein>
<dbReference type="InterPro" id="IPR036412">
    <property type="entry name" value="HAD-like_sf"/>
</dbReference>
<comment type="caution">
    <text evidence="12">The sequence shown here is derived from an EMBL/GenBank/DDBJ whole genome shotgun (WGS) entry which is preliminary data.</text>
</comment>
<evidence type="ECO:0000256" key="7">
    <source>
        <dbReference type="ARBA" id="ARBA00022967"/>
    </source>
</evidence>
<feature type="transmembrane region" description="Helical" evidence="10">
    <location>
        <begin position="772"/>
        <end position="791"/>
    </location>
</feature>
<evidence type="ECO:0000313" key="13">
    <source>
        <dbReference type="Proteomes" id="UP001193680"/>
    </source>
</evidence>
<reference evidence="12 13" key="2">
    <citation type="submission" date="2020-11" db="EMBL/GenBank/DDBJ databases">
        <title>Sulfur oxidizing isolate from Hospital Hole Sinkhole.</title>
        <authorList>
            <person name="Scott K.M."/>
        </authorList>
    </citation>
    <scope>NUCLEOTIDE SEQUENCE [LARGE SCALE GENOMIC DNA]</scope>
    <source>
        <strain evidence="12 13">HH1</strain>
    </source>
</reference>
<evidence type="ECO:0000256" key="6">
    <source>
        <dbReference type="ARBA" id="ARBA00022840"/>
    </source>
</evidence>
<evidence type="ECO:0000256" key="2">
    <source>
        <dbReference type="ARBA" id="ARBA00005675"/>
    </source>
</evidence>
<proteinExistence type="inferred from homology"/>
<keyword evidence="4 10" id="KW-0812">Transmembrane</keyword>
<keyword evidence="9 10" id="KW-0472">Membrane</keyword>
<evidence type="ECO:0000256" key="8">
    <source>
        <dbReference type="ARBA" id="ARBA00022989"/>
    </source>
</evidence>
<dbReference type="Gene3D" id="1.20.1110.10">
    <property type="entry name" value="Calcium-transporting ATPase, transmembrane domain"/>
    <property type="match status" value="1"/>
</dbReference>
<comment type="similarity">
    <text evidence="2">Belongs to the cation transport ATPase (P-type) (TC 3.A.3) family. Type IIA subfamily.</text>
</comment>
<sequence length="896" mass="98521">MHWFQQESSQVLKKLTSSLQSGLSNEEAQSRLATQGENRLHDDQQTSIRVLLLNQLKNPLIWVLAVGVVLSLYSGHYNDAIAISIIILINTGISFFQEYKAQKSIDALRKMSSPQALVLRDQQWSYIAAAELVPGDIVKLTHGSLVPADLRLLESHQLQIDEAPLTGESEPAYKHTDPLNNPNLTLGDQNNMAFMGTHIVNGHGIGVVCETGMQTQVGQIAHLMQTTEVLLTPLQQRIHKLSKVLIGAAISVVILVVVIGVIEGMRLTDMVSTGISLAVAAIPEGMLTILTIVLTLGAKQMYQNKGLVRQLASVETLGSTSVICSDKTGTLTQNLMQVTRFWLNDQVYQVEGEGYSNRGNIYDSEDNIPLASQDLHLEHLLTISALCNDAHLIHHPDHTELQGTPTEGALLAFAGKSDIHFPNPDLKIVKRFPFDSKRKMMSVIAKDKKGDYWLFCKGAPDVFLKQADHLQLKNERAPLPQATDKVEGAISLFADDALRTLAIGYRKLKFSEIDLQNDVLEKNLIFLGLLGIMDPPRPEAIKAINECHKAGIKVKMITGDHANTAQAIARQMGIVESKDPDAVLTGQQLSMMNDETLKSKVTSVHVFARVTPEHKLRIVKALQANHEVVAMTGDGVNDAPALRAADMGVAMGITGTEVAKESADLILLDDNFATIVHSVREGRRIYDNIRKFIRQDLTTNVSEVSAILFAFLVMAEEPLLTLAPMMILWINLVSDGLPSLALGFDGEEKDVMQRLPRDRNEHFFSDSLGQKILIRGLVMGAVTYFMFWFGLQEGDSQAYAQTLAFSTLVFGQLVLVFDSRTFSSLYRRAPFGNPWLIGAVTLAGSASMLMVFTTFGNAAFGTVPLSYEHLAMAAAIGALPTFILSAFKEIFKIKWL</sequence>
<dbReference type="InterPro" id="IPR044492">
    <property type="entry name" value="P_typ_ATPase_HD_dom"/>
</dbReference>
<dbReference type="InterPro" id="IPR023214">
    <property type="entry name" value="HAD_sf"/>
</dbReference>
<evidence type="ECO:0000259" key="11">
    <source>
        <dbReference type="SMART" id="SM00831"/>
    </source>
</evidence>
<feature type="transmembrane region" description="Helical" evidence="10">
    <location>
        <begin position="274"/>
        <end position="296"/>
    </location>
</feature>
<dbReference type="InterPro" id="IPR050510">
    <property type="entry name" value="Cation_transp_ATPase_P-type"/>
</dbReference>
<dbReference type="Pfam" id="PF08282">
    <property type="entry name" value="Hydrolase_3"/>
    <property type="match status" value="1"/>
</dbReference>
<dbReference type="PRINTS" id="PR00119">
    <property type="entry name" value="CATATPASE"/>
</dbReference>
<dbReference type="Pfam" id="PF00689">
    <property type="entry name" value="Cation_ATPase_C"/>
    <property type="match status" value="1"/>
</dbReference>
<dbReference type="Pfam" id="PF13246">
    <property type="entry name" value="Cation_ATPase"/>
    <property type="match status" value="1"/>
</dbReference>
<dbReference type="NCBIfam" id="TIGR01494">
    <property type="entry name" value="ATPase_P-type"/>
    <property type="match status" value="2"/>
</dbReference>
<dbReference type="InterPro" id="IPR023298">
    <property type="entry name" value="ATPase_P-typ_TM_dom_sf"/>
</dbReference>
<organism evidence="12 13">
    <name type="scientific">Thiomicrorhabdus heinhorstiae</name>
    <dbReference type="NCBI Taxonomy" id="2748010"/>
    <lineage>
        <taxon>Bacteria</taxon>
        <taxon>Pseudomonadati</taxon>
        <taxon>Pseudomonadota</taxon>
        <taxon>Gammaproteobacteria</taxon>
        <taxon>Thiotrichales</taxon>
        <taxon>Piscirickettsiaceae</taxon>
        <taxon>Thiomicrorhabdus</taxon>
    </lineage>
</organism>
<dbReference type="SMART" id="SM00831">
    <property type="entry name" value="Cation_ATPase_N"/>
    <property type="match status" value="1"/>
</dbReference>
<keyword evidence="5" id="KW-0547">Nucleotide-binding</keyword>
<dbReference type="InterPro" id="IPR018303">
    <property type="entry name" value="ATPase_P-typ_P_site"/>
</dbReference>
<evidence type="ECO:0000256" key="3">
    <source>
        <dbReference type="ARBA" id="ARBA00022475"/>
    </source>
</evidence>
<dbReference type="InterPro" id="IPR008250">
    <property type="entry name" value="ATPase_P-typ_transduc_dom_A_sf"/>
</dbReference>
<dbReference type="SUPFAM" id="SSF81665">
    <property type="entry name" value="Calcium ATPase, transmembrane domain M"/>
    <property type="match status" value="1"/>
</dbReference>
<dbReference type="Pfam" id="PF00122">
    <property type="entry name" value="E1-E2_ATPase"/>
    <property type="match status" value="1"/>
</dbReference>
<comment type="subcellular location">
    <subcellularLocation>
        <location evidence="1">Cell membrane</location>
        <topology evidence="1">Multi-pass membrane protein</topology>
    </subcellularLocation>
</comment>
<dbReference type="Proteomes" id="UP001193680">
    <property type="component" value="Unassembled WGS sequence"/>
</dbReference>
<feature type="transmembrane region" description="Helical" evidence="10">
    <location>
        <begin position="867"/>
        <end position="887"/>
    </location>
</feature>
<keyword evidence="13" id="KW-1185">Reference proteome</keyword>
<feature type="transmembrane region" description="Helical" evidence="10">
    <location>
        <begin position="59"/>
        <end position="75"/>
    </location>
</feature>
<feature type="domain" description="Cation-transporting P-type ATPase N-terminal" evidence="11">
    <location>
        <begin position="2"/>
        <end position="76"/>
    </location>
</feature>
<evidence type="ECO:0000256" key="1">
    <source>
        <dbReference type="ARBA" id="ARBA00004651"/>
    </source>
</evidence>
<dbReference type="InterPro" id="IPR023299">
    <property type="entry name" value="ATPase_P-typ_cyto_dom_N"/>
</dbReference>
<dbReference type="Gene3D" id="3.40.50.1000">
    <property type="entry name" value="HAD superfamily/HAD-like"/>
    <property type="match status" value="1"/>
</dbReference>
<dbReference type="PROSITE" id="PS00154">
    <property type="entry name" value="ATPASE_E1_E2"/>
    <property type="match status" value="1"/>
</dbReference>
<keyword evidence="6" id="KW-0067">ATP-binding</keyword>
<dbReference type="Gene3D" id="3.40.1110.10">
    <property type="entry name" value="Calcium-transporting ATPase, cytoplasmic domain N"/>
    <property type="match status" value="1"/>
</dbReference>
<feature type="transmembrane region" description="Helical" evidence="10">
    <location>
        <begin position="244"/>
        <end position="262"/>
    </location>
</feature>
<feature type="transmembrane region" description="Helical" evidence="10">
    <location>
        <begin position="835"/>
        <end position="855"/>
    </location>
</feature>
<name>A0ABS0BYN4_9GAMM</name>
<keyword evidence="8 10" id="KW-1133">Transmembrane helix</keyword>
<dbReference type="SUPFAM" id="SSF56784">
    <property type="entry name" value="HAD-like"/>
    <property type="match status" value="1"/>
</dbReference>
<dbReference type="Pfam" id="PF00690">
    <property type="entry name" value="Cation_ATPase_N"/>
    <property type="match status" value="1"/>
</dbReference>
<dbReference type="InterPro" id="IPR004014">
    <property type="entry name" value="ATPase_P-typ_cation-transptr_N"/>
</dbReference>
<feature type="transmembrane region" description="Helical" evidence="10">
    <location>
        <begin position="81"/>
        <end position="99"/>
    </location>
</feature>
<evidence type="ECO:0000313" key="12">
    <source>
        <dbReference type="EMBL" id="MBF6058905.1"/>
    </source>
</evidence>
<dbReference type="SFLD" id="SFLDS00003">
    <property type="entry name" value="Haloacid_Dehalogenase"/>
    <property type="match status" value="1"/>
</dbReference>
<dbReference type="SFLD" id="SFLDG00002">
    <property type="entry name" value="C1.7:_P-type_atpase_like"/>
    <property type="match status" value="1"/>
</dbReference>
<evidence type="ECO:0000256" key="9">
    <source>
        <dbReference type="ARBA" id="ARBA00023136"/>
    </source>
</evidence>
<dbReference type="SUPFAM" id="SSF81653">
    <property type="entry name" value="Calcium ATPase, transduction domain A"/>
    <property type="match status" value="1"/>
</dbReference>
<evidence type="ECO:0000256" key="5">
    <source>
        <dbReference type="ARBA" id="ARBA00022741"/>
    </source>
</evidence>
<dbReference type="InterPro" id="IPR006068">
    <property type="entry name" value="ATPase_P-typ_cation-transptr_C"/>
</dbReference>
<dbReference type="InterPro" id="IPR059000">
    <property type="entry name" value="ATPase_P-type_domA"/>
</dbReference>
<keyword evidence="7" id="KW-1278">Translocase</keyword>
<dbReference type="SFLD" id="SFLDF00027">
    <property type="entry name" value="p-type_atpase"/>
    <property type="match status" value="1"/>
</dbReference>
<dbReference type="PANTHER" id="PTHR43294:SF21">
    <property type="entry name" value="CATION TRANSPORTING ATPASE"/>
    <property type="match status" value="1"/>
</dbReference>
<dbReference type="EMBL" id="JACBGI020000031">
    <property type="protein sequence ID" value="MBF6058905.1"/>
    <property type="molecule type" value="Genomic_DNA"/>
</dbReference>
<dbReference type="RefSeq" id="WP_185979050.1">
    <property type="nucleotide sequence ID" value="NZ_JACBGI020000031.1"/>
</dbReference>
<reference evidence="12 13" key="1">
    <citation type="submission" date="2020-06" db="EMBL/GenBank/DDBJ databases">
        <authorList>
            <person name="Scott K."/>
        </authorList>
    </citation>
    <scope>NUCLEOTIDE SEQUENCE [LARGE SCALE GENOMIC DNA]</scope>
    <source>
        <strain evidence="12 13">HH1</strain>
    </source>
</reference>
<gene>
    <name evidence="12" type="ORF">H8792_011175</name>
</gene>
<keyword evidence="3" id="KW-1003">Cell membrane</keyword>
<dbReference type="PRINTS" id="PR00120">
    <property type="entry name" value="HATPASE"/>
</dbReference>
<dbReference type="PANTHER" id="PTHR43294">
    <property type="entry name" value="SODIUM/POTASSIUM-TRANSPORTING ATPASE SUBUNIT ALPHA"/>
    <property type="match status" value="1"/>
</dbReference>
<evidence type="ECO:0000256" key="10">
    <source>
        <dbReference type="SAM" id="Phobius"/>
    </source>
</evidence>
<dbReference type="InterPro" id="IPR001757">
    <property type="entry name" value="P_typ_ATPase"/>
</dbReference>
<accession>A0ABS0BYN4</accession>